<gene>
    <name evidence="6" type="ORF">SDC9_24331</name>
</gene>
<evidence type="ECO:0000313" key="6">
    <source>
        <dbReference type="EMBL" id="MPL78462.1"/>
    </source>
</evidence>
<feature type="domain" description="HTH merR-type" evidence="5">
    <location>
        <begin position="5"/>
        <end position="74"/>
    </location>
</feature>
<dbReference type="AlphaFoldDB" id="A0A644UHZ6"/>
<dbReference type="GO" id="GO:0003700">
    <property type="term" value="F:DNA-binding transcription factor activity"/>
    <property type="evidence" value="ECO:0007669"/>
    <property type="project" value="InterPro"/>
</dbReference>
<dbReference type="InterPro" id="IPR009061">
    <property type="entry name" value="DNA-bd_dom_put_sf"/>
</dbReference>
<dbReference type="Pfam" id="PF13411">
    <property type="entry name" value="MerR_1"/>
    <property type="match status" value="1"/>
</dbReference>
<keyword evidence="4" id="KW-0804">Transcription</keyword>
<dbReference type="GO" id="GO:0003677">
    <property type="term" value="F:DNA binding"/>
    <property type="evidence" value="ECO:0007669"/>
    <property type="project" value="UniProtKB-KW"/>
</dbReference>
<organism evidence="6">
    <name type="scientific">bioreactor metagenome</name>
    <dbReference type="NCBI Taxonomy" id="1076179"/>
    <lineage>
        <taxon>unclassified sequences</taxon>
        <taxon>metagenomes</taxon>
        <taxon>ecological metagenomes</taxon>
    </lineage>
</organism>
<dbReference type="SUPFAM" id="SSF55136">
    <property type="entry name" value="Probable bacterial effector-binding domain"/>
    <property type="match status" value="1"/>
</dbReference>
<dbReference type="EMBL" id="VSSQ01000116">
    <property type="protein sequence ID" value="MPL78462.1"/>
    <property type="molecule type" value="Genomic_DNA"/>
</dbReference>
<proteinExistence type="predicted"/>
<keyword evidence="2" id="KW-0805">Transcription regulation</keyword>
<evidence type="ECO:0000256" key="1">
    <source>
        <dbReference type="ARBA" id="ARBA00022491"/>
    </source>
</evidence>
<accession>A0A644UHZ6</accession>
<evidence type="ECO:0000256" key="4">
    <source>
        <dbReference type="ARBA" id="ARBA00023163"/>
    </source>
</evidence>
<keyword evidence="3" id="KW-0238">DNA-binding</keyword>
<dbReference type="SMART" id="SM00422">
    <property type="entry name" value="HTH_MERR"/>
    <property type="match status" value="1"/>
</dbReference>
<dbReference type="SUPFAM" id="SSF46955">
    <property type="entry name" value="Putative DNA-binding domain"/>
    <property type="match status" value="1"/>
</dbReference>
<dbReference type="PROSITE" id="PS50937">
    <property type="entry name" value="HTH_MERR_2"/>
    <property type="match status" value="1"/>
</dbReference>
<keyword evidence="1" id="KW-0678">Repressor</keyword>
<dbReference type="PANTHER" id="PTHR30204:SF69">
    <property type="entry name" value="MERR-FAMILY TRANSCRIPTIONAL REGULATOR"/>
    <property type="match status" value="1"/>
</dbReference>
<reference evidence="6" key="1">
    <citation type="submission" date="2019-08" db="EMBL/GenBank/DDBJ databases">
        <authorList>
            <person name="Kucharzyk K."/>
            <person name="Murdoch R.W."/>
            <person name="Higgins S."/>
            <person name="Loffler F."/>
        </authorList>
    </citation>
    <scope>NUCLEOTIDE SEQUENCE</scope>
</reference>
<protein>
    <recommendedName>
        <fullName evidence="5">HTH merR-type domain-containing protein</fullName>
    </recommendedName>
</protein>
<dbReference type="InterPro" id="IPR047057">
    <property type="entry name" value="MerR_fam"/>
</dbReference>
<evidence type="ECO:0000256" key="3">
    <source>
        <dbReference type="ARBA" id="ARBA00023125"/>
    </source>
</evidence>
<dbReference type="InterPro" id="IPR011256">
    <property type="entry name" value="Reg_factor_effector_dom_sf"/>
</dbReference>
<evidence type="ECO:0000256" key="2">
    <source>
        <dbReference type="ARBA" id="ARBA00023015"/>
    </source>
</evidence>
<name>A0A644UHZ6_9ZZZZ</name>
<dbReference type="InterPro" id="IPR000551">
    <property type="entry name" value="MerR-type_HTH_dom"/>
</dbReference>
<dbReference type="PANTHER" id="PTHR30204">
    <property type="entry name" value="REDOX-CYCLING DRUG-SENSING TRANSCRIPTIONAL ACTIVATOR SOXR"/>
    <property type="match status" value="1"/>
</dbReference>
<evidence type="ECO:0000259" key="5">
    <source>
        <dbReference type="PROSITE" id="PS50937"/>
    </source>
</evidence>
<dbReference type="Gene3D" id="3.20.80.10">
    <property type="entry name" value="Regulatory factor, effector binding domain"/>
    <property type="match status" value="1"/>
</dbReference>
<dbReference type="Gene3D" id="1.10.1660.10">
    <property type="match status" value="1"/>
</dbReference>
<sequence length="277" mass="32378">MDDTYISVSEMAKLHGLSRQSLIHYDNIGLFKPRKTNEKGYRFYSKHQIPYLREICFLRSMGVGLEAIVTHFQERCPAKEIQLLHLQKQVINSQIAKLVKVREYLNQRVEIYEEAIDGEETQMHEPFIRFMHSRQALFTKWIQPINKENLHITLMSLWQKIFATEMIASAGLGSIVRLKAIKGKDWFEDAGSCIFLPRQELYEITGVIQIPSGDYACMYKYGMPYDVAYLEQLMKWIYDNGYELCGDIIDACLLDTTFYNRKNGVDFCMLQAPVRKK</sequence>
<comment type="caution">
    <text evidence="6">The sequence shown here is derived from an EMBL/GenBank/DDBJ whole genome shotgun (WGS) entry which is preliminary data.</text>
</comment>